<keyword evidence="8" id="KW-1185">Reference proteome</keyword>
<dbReference type="EMBL" id="QKXC01000128">
    <property type="protein sequence ID" value="RBR18116.1"/>
    <property type="molecule type" value="Genomic_DNA"/>
</dbReference>
<comment type="cofactor">
    <cofactor evidence="1">
        <name>FAD</name>
        <dbReference type="ChEBI" id="CHEBI:57692"/>
    </cofactor>
</comment>
<sequence>MSALSVSPLDLAPTEFRGQKYRVGDPGYKDARLIFNMAKDDWLPALIARPADVADLQALMRHAFTNNIPVAIRGGGHGADASAMPHDQLVVDMSQWKEISVDVNTQVVRASAGACLKDLDAACAQHGLVVPAGTVSHTGIAGLTLGGGVGMNMRRFGATVDNLLACELVTADGRFVRADKEENPDLFWALRGGGGNFGVVTTFEYRAHKFPAEVGLATLIFDIVETKQVLLKMTGFMKSAPRELQAIPALVTLPHAPHVPEELHGAPGLIMICAFSGQEADFEGVVRDVAALGKPTAIEKHMKPWVEVNSFLDAMAPYGMRSITRGAYFSEVTEQMIDRMIAAAERAPDGHAQELWFFAGGAITEDFEEDSCAFSREGALGFYQIVAQWKSSSGDEEHMSWVNETADQVAEGCLRNGYSNFSINLGPEWVRNLFGKPEKYERLLVAKKRWDPKNMFQFNKNFPVN</sequence>
<proteinExistence type="inferred from homology"/>
<keyword evidence="5" id="KW-0560">Oxidoreductase</keyword>
<comment type="caution">
    <text evidence="7">The sequence shown here is derived from an EMBL/GenBank/DDBJ whole genome shotgun (WGS) entry which is preliminary data.</text>
</comment>
<dbReference type="InterPro" id="IPR036318">
    <property type="entry name" value="FAD-bd_PCMH-like_sf"/>
</dbReference>
<feature type="domain" description="FAD-binding PCMH-type" evidence="6">
    <location>
        <begin position="35"/>
        <end position="210"/>
    </location>
</feature>
<dbReference type="Pfam" id="PF01565">
    <property type="entry name" value="FAD_binding_4"/>
    <property type="match status" value="1"/>
</dbReference>
<evidence type="ECO:0000256" key="4">
    <source>
        <dbReference type="ARBA" id="ARBA00022827"/>
    </source>
</evidence>
<dbReference type="PANTHER" id="PTHR42973:SF39">
    <property type="entry name" value="FAD-BINDING PCMH-TYPE DOMAIN-CONTAINING PROTEIN"/>
    <property type="match status" value="1"/>
</dbReference>
<dbReference type="GeneID" id="41995622"/>
<dbReference type="PROSITE" id="PS51387">
    <property type="entry name" value="FAD_PCMH"/>
    <property type="match status" value="1"/>
</dbReference>
<evidence type="ECO:0000256" key="1">
    <source>
        <dbReference type="ARBA" id="ARBA00001974"/>
    </source>
</evidence>
<organism evidence="7 8">
    <name type="scientific">Fusarium coffeatum</name>
    <dbReference type="NCBI Taxonomy" id="231269"/>
    <lineage>
        <taxon>Eukaryota</taxon>
        <taxon>Fungi</taxon>
        <taxon>Dikarya</taxon>
        <taxon>Ascomycota</taxon>
        <taxon>Pezizomycotina</taxon>
        <taxon>Sordariomycetes</taxon>
        <taxon>Hypocreomycetidae</taxon>
        <taxon>Hypocreales</taxon>
        <taxon>Nectriaceae</taxon>
        <taxon>Fusarium</taxon>
        <taxon>Fusarium incarnatum-equiseti species complex</taxon>
    </lineage>
</organism>
<evidence type="ECO:0000313" key="8">
    <source>
        <dbReference type="Proteomes" id="UP000253153"/>
    </source>
</evidence>
<dbReference type="RefSeq" id="XP_031015572.1">
    <property type="nucleotide sequence ID" value="XM_031160326.1"/>
</dbReference>
<comment type="similarity">
    <text evidence="2">Belongs to the oxygen-dependent FAD-linked oxidoreductase family.</text>
</comment>
<evidence type="ECO:0000259" key="6">
    <source>
        <dbReference type="PROSITE" id="PS51387"/>
    </source>
</evidence>
<dbReference type="InterPro" id="IPR016167">
    <property type="entry name" value="FAD-bd_PCMH_sub1"/>
</dbReference>
<dbReference type="PROSITE" id="PS00862">
    <property type="entry name" value="OX2_COVAL_FAD"/>
    <property type="match status" value="1"/>
</dbReference>
<dbReference type="InterPro" id="IPR012951">
    <property type="entry name" value="BBE"/>
</dbReference>
<dbReference type="GO" id="GO:0016491">
    <property type="term" value="F:oxidoreductase activity"/>
    <property type="evidence" value="ECO:0007669"/>
    <property type="project" value="UniProtKB-KW"/>
</dbReference>
<dbReference type="Proteomes" id="UP000253153">
    <property type="component" value="Unassembled WGS sequence"/>
</dbReference>
<dbReference type="PANTHER" id="PTHR42973">
    <property type="entry name" value="BINDING OXIDOREDUCTASE, PUTATIVE (AFU_ORTHOLOGUE AFUA_1G17690)-RELATED"/>
    <property type="match status" value="1"/>
</dbReference>
<keyword evidence="3" id="KW-0285">Flavoprotein</keyword>
<dbReference type="InterPro" id="IPR006094">
    <property type="entry name" value="Oxid_FAD_bind_N"/>
</dbReference>
<protein>
    <recommendedName>
        <fullName evidence="6">FAD-binding PCMH-type domain-containing protein</fullName>
    </recommendedName>
</protein>
<dbReference type="Pfam" id="PF08031">
    <property type="entry name" value="BBE"/>
    <property type="match status" value="1"/>
</dbReference>
<dbReference type="InterPro" id="IPR050416">
    <property type="entry name" value="FAD-linked_Oxidoreductase"/>
</dbReference>
<name>A0A366RNS5_9HYPO</name>
<keyword evidence="4" id="KW-0274">FAD</keyword>
<evidence type="ECO:0000313" key="7">
    <source>
        <dbReference type="EMBL" id="RBR18116.1"/>
    </source>
</evidence>
<dbReference type="AlphaFoldDB" id="A0A366RNS5"/>
<gene>
    <name evidence="7" type="ORF">FIESC28_06182</name>
</gene>
<dbReference type="SUPFAM" id="SSF56176">
    <property type="entry name" value="FAD-binding/transporter-associated domain-like"/>
    <property type="match status" value="1"/>
</dbReference>
<dbReference type="InterPro" id="IPR006093">
    <property type="entry name" value="Oxy_OxRdtase_FAD_BS"/>
</dbReference>
<evidence type="ECO:0000256" key="2">
    <source>
        <dbReference type="ARBA" id="ARBA00005466"/>
    </source>
</evidence>
<accession>A0A366RNS5</accession>
<evidence type="ECO:0000256" key="3">
    <source>
        <dbReference type="ARBA" id="ARBA00022630"/>
    </source>
</evidence>
<dbReference type="Gene3D" id="3.30.43.10">
    <property type="entry name" value="Uridine Diphospho-n-acetylenolpyruvylglucosamine Reductase, domain 2"/>
    <property type="match status" value="1"/>
</dbReference>
<dbReference type="GO" id="GO:0071949">
    <property type="term" value="F:FAD binding"/>
    <property type="evidence" value="ECO:0007669"/>
    <property type="project" value="InterPro"/>
</dbReference>
<dbReference type="InterPro" id="IPR016169">
    <property type="entry name" value="FAD-bd_PCMH_sub2"/>
</dbReference>
<reference evidence="7 8" key="1">
    <citation type="submission" date="2018-06" db="EMBL/GenBank/DDBJ databases">
        <title>Fusarium incarnatum-equiseti species complex species 28.</title>
        <authorList>
            <person name="Gardiner D.M."/>
        </authorList>
    </citation>
    <scope>NUCLEOTIDE SEQUENCE [LARGE SCALE GENOMIC DNA]</scope>
    <source>
        <strain evidence="7 8">FIESC_28</strain>
    </source>
</reference>
<dbReference type="InterPro" id="IPR016166">
    <property type="entry name" value="FAD-bd_PCMH"/>
</dbReference>
<evidence type="ECO:0000256" key="5">
    <source>
        <dbReference type="ARBA" id="ARBA00023002"/>
    </source>
</evidence>
<dbReference type="Gene3D" id="3.30.465.10">
    <property type="match status" value="1"/>
</dbReference>
<dbReference type="Gene3D" id="3.40.462.20">
    <property type="match status" value="1"/>
</dbReference>
<dbReference type="OrthoDB" id="415825at2759"/>